<evidence type="ECO:0000313" key="5">
    <source>
        <dbReference type="Proteomes" id="UP000198287"/>
    </source>
</evidence>
<dbReference type="SUPFAM" id="SSF52151">
    <property type="entry name" value="FabD/lysophospholipase-like"/>
    <property type="match status" value="1"/>
</dbReference>
<keyword evidence="4" id="KW-0012">Acyltransferase</keyword>
<reference evidence="4 5" key="1">
    <citation type="submission" date="2015-12" db="EMBL/GenBank/DDBJ databases">
        <title>The genome of Folsomia candida.</title>
        <authorList>
            <person name="Faddeeva A."/>
            <person name="Derks M.F."/>
            <person name="Anvar Y."/>
            <person name="Smit S."/>
            <person name="Van Straalen N."/>
            <person name="Roelofs D."/>
        </authorList>
    </citation>
    <scope>NUCLEOTIDE SEQUENCE [LARGE SCALE GENOMIC DNA]</scope>
    <source>
        <strain evidence="4 5">VU population</strain>
        <tissue evidence="4">Whole body</tissue>
    </source>
</reference>
<name>A0A226DT88_FOLCA</name>
<dbReference type="STRING" id="158441.A0A226DT88"/>
<evidence type="ECO:0000259" key="3">
    <source>
        <dbReference type="SMART" id="SM00827"/>
    </source>
</evidence>
<dbReference type="OrthoDB" id="541883at2759"/>
<evidence type="ECO:0000313" key="4">
    <source>
        <dbReference type="EMBL" id="OXA48715.1"/>
    </source>
</evidence>
<dbReference type="InterPro" id="IPR001227">
    <property type="entry name" value="Ac_transferase_dom_sf"/>
</dbReference>
<protein>
    <submittedName>
        <fullName evidence="4">Polyketide biosynthesis acyltransferase PksD</fullName>
    </submittedName>
</protein>
<keyword evidence="2" id="KW-0597">Phosphoprotein</keyword>
<dbReference type="Gene3D" id="3.30.70.3290">
    <property type="match status" value="1"/>
</dbReference>
<feature type="domain" description="Malonyl-CoA:ACP transacylase (MAT)" evidence="3">
    <location>
        <begin position="100"/>
        <end position="405"/>
    </location>
</feature>
<dbReference type="Gene3D" id="3.30.70.250">
    <property type="entry name" value="Malonyl-CoA ACP transacylase, ACP-binding"/>
    <property type="match status" value="1"/>
</dbReference>
<dbReference type="EMBL" id="LNIX01000011">
    <property type="protein sequence ID" value="OXA48715.1"/>
    <property type="molecule type" value="Genomic_DNA"/>
</dbReference>
<dbReference type="InterPro" id="IPR016035">
    <property type="entry name" value="Acyl_Trfase/lysoPLipase"/>
</dbReference>
<evidence type="ECO:0000256" key="1">
    <source>
        <dbReference type="ARBA" id="ARBA00022450"/>
    </source>
</evidence>
<comment type="caution">
    <text evidence="4">The sequence shown here is derived from an EMBL/GenBank/DDBJ whole genome shotgun (WGS) entry which is preliminary data.</text>
</comment>
<proteinExistence type="predicted"/>
<dbReference type="Pfam" id="PF00698">
    <property type="entry name" value="Acyl_transf_1"/>
    <property type="match status" value="1"/>
</dbReference>
<keyword evidence="4" id="KW-0808">Transferase</keyword>
<dbReference type="Gene3D" id="3.40.366.10">
    <property type="entry name" value="Malonyl-Coenzyme A Acyl Carrier Protein, domain 2"/>
    <property type="match status" value="1"/>
</dbReference>
<dbReference type="AlphaFoldDB" id="A0A226DT88"/>
<dbReference type="InterPro" id="IPR014043">
    <property type="entry name" value="Acyl_transferase_dom"/>
</dbReference>
<dbReference type="InterPro" id="IPR050091">
    <property type="entry name" value="PKS_NRPS_Biosynth_Enz"/>
</dbReference>
<dbReference type="SMART" id="SM00827">
    <property type="entry name" value="PKS_AT"/>
    <property type="match status" value="1"/>
</dbReference>
<organism evidence="4 5">
    <name type="scientific">Folsomia candida</name>
    <name type="common">Springtail</name>
    <dbReference type="NCBI Taxonomy" id="158441"/>
    <lineage>
        <taxon>Eukaryota</taxon>
        <taxon>Metazoa</taxon>
        <taxon>Ecdysozoa</taxon>
        <taxon>Arthropoda</taxon>
        <taxon>Hexapoda</taxon>
        <taxon>Collembola</taxon>
        <taxon>Entomobryomorpha</taxon>
        <taxon>Isotomoidea</taxon>
        <taxon>Isotomidae</taxon>
        <taxon>Proisotominae</taxon>
        <taxon>Folsomia</taxon>
    </lineage>
</organism>
<gene>
    <name evidence="4" type="ORF">Fcan01_16599</name>
</gene>
<dbReference type="PANTHER" id="PTHR43775:SF37">
    <property type="entry name" value="SI:DKEY-61P9.11"/>
    <property type="match status" value="1"/>
</dbReference>
<keyword evidence="5" id="KW-1185">Reference proteome</keyword>
<accession>A0A226DT88</accession>
<dbReference type="PANTHER" id="PTHR43775">
    <property type="entry name" value="FATTY ACID SYNTHASE"/>
    <property type="match status" value="1"/>
</dbReference>
<dbReference type="GO" id="GO:0004312">
    <property type="term" value="F:fatty acid synthase activity"/>
    <property type="evidence" value="ECO:0007669"/>
    <property type="project" value="TreeGrafter"/>
</dbReference>
<dbReference type="GO" id="GO:0006633">
    <property type="term" value="P:fatty acid biosynthetic process"/>
    <property type="evidence" value="ECO:0007669"/>
    <property type="project" value="TreeGrafter"/>
</dbReference>
<keyword evidence="1" id="KW-0596">Phosphopantetheine</keyword>
<evidence type="ECO:0000256" key="2">
    <source>
        <dbReference type="ARBA" id="ARBA00022553"/>
    </source>
</evidence>
<dbReference type="Proteomes" id="UP000198287">
    <property type="component" value="Unassembled WGS sequence"/>
</dbReference>
<sequence>MNFEEDFNFPAHILTLTSSTDLELSRFISKCIAHLKQHGDSVDLKMFTHSMNNFPPPMNSHYRVAVVAKTVPEMVQKLEKGAYLKGKVVQPEVKPKICFLFPGYGTCPYKQGHELYTSLKVFEDMMVQAEDSVRREIPEISILDALYGEDRALLNNPVHALIPQLFLSYGIFKVWESFGIHPDYVLGHSMGDYVAAAAANINHMMTDVVQICWWFSQNVDQIKDGEMAVVLQEEDMIHGLLEEEEGAEWLDFSSHNTKYQHVVGGTFKAMQGFKETCKSLKIPCFEMTLKKPFHTRGVQPVIKALAETVTKFKYGAPTTKFVSSYTGNIEDSLNAATWTNHFRQPVNFKKASETVVSEGVNVFVEMGADTPLGSMMKENMETNADFKKKIEAGQYHWLPSITGAATEFETLLNTFAQLFVLGCPVKWTGLYGSFNVKHFDTTWLHDDNRKDLIEEFLVDLEKAGKPCIFR</sequence>